<dbReference type="EC" id="6.1.1.22" evidence="7"/>
<dbReference type="InterPro" id="IPR004364">
    <property type="entry name" value="Aa-tRNA-synt_II"/>
</dbReference>
<comment type="similarity">
    <text evidence="1 7">Belongs to the class-II aminoacyl-tRNA synthetase family.</text>
</comment>
<dbReference type="CDD" id="cd04318">
    <property type="entry name" value="EcAsnRS_like_N"/>
    <property type="match status" value="1"/>
</dbReference>
<dbReference type="HAMAP" id="MF_00534">
    <property type="entry name" value="Asn_tRNA_synth"/>
    <property type="match status" value="1"/>
</dbReference>
<dbReference type="Pfam" id="PF00152">
    <property type="entry name" value="tRNA-synt_2"/>
    <property type="match status" value="1"/>
</dbReference>
<keyword evidence="6 7" id="KW-0030">Aminoacyl-tRNA synthetase</keyword>
<keyword evidence="5 7" id="KW-0648">Protein biosynthesis</keyword>
<dbReference type="CDD" id="cd00776">
    <property type="entry name" value="AsxRS_core"/>
    <property type="match status" value="1"/>
</dbReference>
<accession>A0ABV1IWG0</accession>
<evidence type="ECO:0000256" key="6">
    <source>
        <dbReference type="ARBA" id="ARBA00023146"/>
    </source>
</evidence>
<dbReference type="PANTHER" id="PTHR22594:SF34">
    <property type="entry name" value="ASPARAGINE--TRNA LIGASE, MITOCHONDRIAL-RELATED"/>
    <property type="match status" value="1"/>
</dbReference>
<comment type="subcellular location">
    <subcellularLocation>
        <location evidence="7">Cytoplasm</location>
    </subcellularLocation>
</comment>
<evidence type="ECO:0000256" key="4">
    <source>
        <dbReference type="ARBA" id="ARBA00022840"/>
    </source>
</evidence>
<dbReference type="RefSeq" id="WP_055196445.1">
    <property type="nucleotide sequence ID" value="NZ_JAOQJG010000001.1"/>
</dbReference>
<dbReference type="Pfam" id="PF01336">
    <property type="entry name" value="tRNA_anti-codon"/>
    <property type="match status" value="1"/>
</dbReference>
<dbReference type="PRINTS" id="PR01042">
    <property type="entry name" value="TRNASYNTHASP"/>
</dbReference>
<dbReference type="NCBIfam" id="NF003037">
    <property type="entry name" value="PRK03932.1"/>
    <property type="match status" value="1"/>
</dbReference>
<comment type="catalytic activity">
    <reaction evidence="7">
        <text>tRNA(Asn) + L-asparagine + ATP = L-asparaginyl-tRNA(Asn) + AMP + diphosphate + H(+)</text>
        <dbReference type="Rhea" id="RHEA:11180"/>
        <dbReference type="Rhea" id="RHEA-COMP:9659"/>
        <dbReference type="Rhea" id="RHEA-COMP:9674"/>
        <dbReference type="ChEBI" id="CHEBI:15378"/>
        <dbReference type="ChEBI" id="CHEBI:30616"/>
        <dbReference type="ChEBI" id="CHEBI:33019"/>
        <dbReference type="ChEBI" id="CHEBI:58048"/>
        <dbReference type="ChEBI" id="CHEBI:78442"/>
        <dbReference type="ChEBI" id="CHEBI:78515"/>
        <dbReference type="ChEBI" id="CHEBI:456215"/>
        <dbReference type="EC" id="6.1.1.22"/>
    </reaction>
</comment>
<evidence type="ECO:0000259" key="8">
    <source>
        <dbReference type="PROSITE" id="PS50862"/>
    </source>
</evidence>
<comment type="subunit">
    <text evidence="7">Homodimer.</text>
</comment>
<protein>
    <recommendedName>
        <fullName evidence="7">Asparagine--tRNA ligase</fullName>
        <ecNumber evidence="7">6.1.1.22</ecNumber>
    </recommendedName>
    <alternativeName>
        <fullName evidence="7">Asparaginyl-tRNA synthetase</fullName>
        <shortName evidence="7">AsnRS</shortName>
    </alternativeName>
</protein>
<dbReference type="Gene3D" id="3.30.930.10">
    <property type="entry name" value="Bira Bifunctional Protein, Domain 2"/>
    <property type="match status" value="1"/>
</dbReference>
<dbReference type="InterPro" id="IPR004365">
    <property type="entry name" value="NA-bd_OB_tRNA"/>
</dbReference>
<sequence>MEMMTGRTLFRNHKEYDQKEVEICGWVKSNRGSKKFGFLVINDGTFFEPIQVVYDQEMDNFDVISKLNVGTAVIVNGTVIVTPDAKQPFEIHAKSVEVEGECPSDYPLQKKRHTLEYLRSISHLRPRTNTFQAVFRVRSQIAYAIHKFFQERDFVYVHTPLITGQDCEGAGEMFQVTTMDLNKIAEEGKVDYEQDFFKKPVSLTVSGQLAGETFAQAFRNIYTFGPTFRAEDSNTTRHAAEFWMIEPEIAFADLEDDMILAEQMIKYIINYVMENAQEELQFFNKFVDKGLLERLNHVVSSDFGRVTYTEAVKLLEEHNDEFEYKVSWGIDLQTEHERYLTEKIFKRPVFVTDYPKEIKAFYMKMNEDNKTVAAMDLLVPGIGEIIGGSQREDDLVKLEERIAELGMKPEDYDFYLDLRKYGSTRHAGFGLGFERMVMYATGIANIRDVIPYPRTVGKCQY</sequence>
<dbReference type="InterPro" id="IPR006195">
    <property type="entry name" value="aa-tRNA-synth_II"/>
</dbReference>
<name>A0ABV1IWG0_9FIRM</name>
<keyword evidence="2 7" id="KW-0436">Ligase</keyword>
<dbReference type="Gene3D" id="2.40.50.140">
    <property type="entry name" value="Nucleic acid-binding proteins"/>
    <property type="match status" value="1"/>
</dbReference>
<dbReference type="SUPFAM" id="SSF50249">
    <property type="entry name" value="Nucleic acid-binding proteins"/>
    <property type="match status" value="1"/>
</dbReference>
<dbReference type="InterPro" id="IPR012340">
    <property type="entry name" value="NA-bd_OB-fold"/>
</dbReference>
<dbReference type="InterPro" id="IPR045864">
    <property type="entry name" value="aa-tRNA-synth_II/BPL/LPL"/>
</dbReference>
<dbReference type="PROSITE" id="PS50862">
    <property type="entry name" value="AA_TRNA_LIGASE_II"/>
    <property type="match status" value="1"/>
</dbReference>
<evidence type="ECO:0000256" key="5">
    <source>
        <dbReference type="ARBA" id="ARBA00022917"/>
    </source>
</evidence>
<dbReference type="Proteomes" id="UP001482154">
    <property type="component" value="Unassembled WGS sequence"/>
</dbReference>
<dbReference type="GO" id="GO:0004816">
    <property type="term" value="F:asparagine-tRNA ligase activity"/>
    <property type="evidence" value="ECO:0007669"/>
    <property type="project" value="UniProtKB-EC"/>
</dbReference>
<keyword evidence="7" id="KW-0963">Cytoplasm</keyword>
<evidence type="ECO:0000313" key="10">
    <source>
        <dbReference type="Proteomes" id="UP001482154"/>
    </source>
</evidence>
<feature type="domain" description="Aminoacyl-transfer RNA synthetases class-II family profile" evidence="8">
    <location>
        <begin position="135"/>
        <end position="451"/>
    </location>
</feature>
<evidence type="ECO:0000256" key="7">
    <source>
        <dbReference type="HAMAP-Rule" id="MF_00534"/>
    </source>
</evidence>
<organism evidence="9 10">
    <name type="scientific">Anaerostipes amylophilus</name>
    <dbReference type="NCBI Taxonomy" id="2981779"/>
    <lineage>
        <taxon>Bacteria</taxon>
        <taxon>Bacillati</taxon>
        <taxon>Bacillota</taxon>
        <taxon>Clostridia</taxon>
        <taxon>Lachnospirales</taxon>
        <taxon>Lachnospiraceae</taxon>
        <taxon>Anaerostipes</taxon>
    </lineage>
</organism>
<evidence type="ECO:0000313" key="9">
    <source>
        <dbReference type="EMBL" id="MEQ2710886.1"/>
    </source>
</evidence>
<dbReference type="SUPFAM" id="SSF55681">
    <property type="entry name" value="Class II aaRS and biotin synthetases"/>
    <property type="match status" value="1"/>
</dbReference>
<reference evidence="9 10" key="1">
    <citation type="submission" date="2024-04" db="EMBL/GenBank/DDBJ databases">
        <title>Human intestinal bacterial collection.</title>
        <authorList>
            <person name="Pauvert C."/>
            <person name="Hitch T.C.A."/>
            <person name="Clavel T."/>
        </authorList>
    </citation>
    <scope>NUCLEOTIDE SEQUENCE [LARGE SCALE GENOMIC DNA]</scope>
    <source>
        <strain evidence="9 10">CLA-AA-H249</strain>
    </source>
</reference>
<keyword evidence="10" id="KW-1185">Reference proteome</keyword>
<comment type="caution">
    <text evidence="9">The sequence shown here is derived from an EMBL/GenBank/DDBJ whole genome shotgun (WGS) entry which is preliminary data.</text>
</comment>
<evidence type="ECO:0000256" key="2">
    <source>
        <dbReference type="ARBA" id="ARBA00022598"/>
    </source>
</evidence>
<dbReference type="InterPro" id="IPR002312">
    <property type="entry name" value="Asp/Asn-tRNA-synth_IIb"/>
</dbReference>
<proteinExistence type="inferred from homology"/>
<dbReference type="InterPro" id="IPR004522">
    <property type="entry name" value="Asn-tRNA-ligase"/>
</dbReference>
<gene>
    <name evidence="7 9" type="primary">asnS</name>
    <name evidence="9" type="ORF">AAAU51_06855</name>
</gene>
<evidence type="ECO:0000256" key="1">
    <source>
        <dbReference type="ARBA" id="ARBA00008226"/>
    </source>
</evidence>
<keyword evidence="4 7" id="KW-0067">ATP-binding</keyword>
<dbReference type="PANTHER" id="PTHR22594">
    <property type="entry name" value="ASPARTYL/LYSYL-TRNA SYNTHETASE"/>
    <property type="match status" value="1"/>
</dbReference>
<dbReference type="EMBL" id="JBBNIN010000008">
    <property type="protein sequence ID" value="MEQ2710886.1"/>
    <property type="molecule type" value="Genomic_DNA"/>
</dbReference>
<evidence type="ECO:0000256" key="3">
    <source>
        <dbReference type="ARBA" id="ARBA00022741"/>
    </source>
</evidence>
<dbReference type="NCBIfam" id="TIGR00457">
    <property type="entry name" value="asnS"/>
    <property type="match status" value="1"/>
</dbReference>
<keyword evidence="3 7" id="KW-0547">Nucleotide-binding</keyword>